<dbReference type="EMBL" id="CP157199">
    <property type="protein sequence ID" value="XBG61704.1"/>
    <property type="molecule type" value="Genomic_DNA"/>
</dbReference>
<dbReference type="Gene3D" id="2.60.40.4070">
    <property type="match status" value="1"/>
</dbReference>
<dbReference type="GO" id="GO:0008234">
    <property type="term" value="F:cysteine-type peptidase activity"/>
    <property type="evidence" value="ECO:0007669"/>
    <property type="project" value="InterPro"/>
</dbReference>
<organism evidence="3">
    <name type="scientific">Pontimicrobium sp. SW4</name>
    <dbReference type="NCBI Taxonomy" id="3153519"/>
    <lineage>
        <taxon>Bacteria</taxon>
        <taxon>Pseudomonadati</taxon>
        <taxon>Bacteroidota</taxon>
        <taxon>Flavobacteriia</taxon>
        <taxon>Flavobacteriales</taxon>
        <taxon>Flavobacteriaceae</taxon>
        <taxon>Pontimicrobium</taxon>
    </lineage>
</organism>
<reference evidence="3" key="1">
    <citation type="submission" date="2024-05" db="EMBL/GenBank/DDBJ databases">
        <title>Pontimicrobium maritimus sp. nov., isolated form sea water.</title>
        <authorList>
            <person name="Muhammad N."/>
            <person name="Vuong T.Q."/>
            <person name="Han H.L."/>
            <person name="Kim S.-G."/>
        </authorList>
    </citation>
    <scope>NUCLEOTIDE SEQUENCE</scope>
    <source>
        <strain evidence="3">SW4</strain>
    </source>
</reference>
<dbReference type="CDD" id="cd02258">
    <property type="entry name" value="Peptidase_C25_N"/>
    <property type="match status" value="1"/>
</dbReference>
<keyword evidence="1" id="KW-0732">Signal</keyword>
<evidence type="ECO:0000259" key="2">
    <source>
        <dbReference type="Pfam" id="PF01364"/>
    </source>
</evidence>
<dbReference type="InterPro" id="IPR029030">
    <property type="entry name" value="Caspase-like_dom_sf"/>
</dbReference>
<dbReference type="InterPro" id="IPR029031">
    <property type="entry name" value="Gingipain_N_sf"/>
</dbReference>
<dbReference type="InterPro" id="IPR001769">
    <property type="entry name" value="Gingipain"/>
</dbReference>
<dbReference type="NCBIfam" id="NF033707">
    <property type="entry name" value="T9SS_sortase"/>
    <property type="match status" value="1"/>
</dbReference>
<accession>A0AAU7BUC3</accession>
<dbReference type="NCBIfam" id="TIGR04183">
    <property type="entry name" value="Por_Secre_tail"/>
    <property type="match status" value="1"/>
</dbReference>
<sequence length="1281" mass="143732">MKKLLFSVVLLTTLLNYSQQKQFTIDWNGTRILSTSSSRVEVPSFNDSNFTFDHVSGLKYIHQWETSDFVDENSLKISNISYITISKSELKDVRLETIPKKIKSEIKNTNSRGKRAVYFEISPIIIDNGVYKKIKSFTISYKNNQANRNRSSSRLIVNSVLSQGDWYKFYIEKTGVFKLSRNFLSDLGISTNNIDPRSIRVFGQGGSMLPMENSVFYPLDLTENPVKVVGGEDGVFNNNDYILFYGEGPTGYNSESNTNINAYTDKAYYFINVNSGSNAKQVQDYIEPIGAVNTTIDTFHDYQFHELDEYNLAKLGRRWFGDRFDFDPDKVFDFQVPNIVTSEPVTLKVYAAAVGEVQTSMRLRVNGTDVDNFTFPAINDPILATQDFFDGDINVSSGNISVNLTYNNNGNPTSEGFLDYISIEATRNLSGVNEQFRFKNNNVPLLSGIGQYDISNASNITEVWDITDKYNITSIENNNASATLSFKGQLGEEKKYIALDASDFYAPKSESKSRVRNQNIKGTIFENAQGQFEDVDYIIIAREDMLSQAERLAQINRDQNKLNVKVYTLQDIYNEFSSGNQDVSGIRNFVKYVYDNASAPNNRLKYLCLFGDASYDYKDRVSNNTNVVPSWYSINSFSLSSSFVSDDFYGMMDLNEGSMHSSDKLDIAVGRILADTPQRARELVDKVESYYQEEAYGSWRNNFMVISDDVDESWEGILQQTTDDIADDVTQNKPFINAIKVHSDAFVQESTAGGERYPAVNKAIFDNIEVGALVVNYFGHGGEDGLAGERIFDKINVQELKNICKLNCFVTVTCEYTKFDNPLRETAGEFLYWNKKGGAIGLITTTRQIFVSVGVSFNVVLEEYLFAFGTNDYLSMAEALRQTKNDNRISGVSQRRLVFFIGDPAMKLALPKPSVRLTEVNDVPVTGNMDVLQALSRAKIEGEVVDELGNVLTNYNGVVTATIFDKEIDRQTLSNDGTTNGGQRVVMDYKTLGETIFRGQATVTNGIFEFDFVVPRDIGVPVGNGKISFYAKNDNPLQDQAGANFDIQIGGINNNAPEDNEGPIINLFMNDESFVSGGITNESPTLLAKLQDDNGINTASGIGHDIIAILDGDETNPFKLNDYYTTDVDDYQNGMVTYPFRDLEPGLHTLTLKAWDVYNNSSTSEIQFVVYDENESLVIDNLLNYPNPFVNYTEFWFNHNSSEVLDVSVQVFTVSGKLVRTLNGQTSGGIKSTSSVSKDIVWDGRDDFGEKIGKGVYVYKLTVRSKQLNKQVEKFEKLVIL</sequence>
<dbReference type="InterPro" id="IPR026444">
    <property type="entry name" value="Secre_tail"/>
</dbReference>
<protein>
    <submittedName>
        <fullName evidence="3">Type IX secretion system sortase PorU</fullName>
    </submittedName>
</protein>
<dbReference type="GO" id="GO:0006508">
    <property type="term" value="P:proteolysis"/>
    <property type="evidence" value="ECO:0007669"/>
    <property type="project" value="InterPro"/>
</dbReference>
<dbReference type="Pfam" id="PF01364">
    <property type="entry name" value="Peptidase_C25"/>
    <property type="match status" value="1"/>
</dbReference>
<dbReference type="Gene3D" id="3.40.50.10390">
    <property type="entry name" value="Gingipain r, domain 1"/>
    <property type="match status" value="1"/>
</dbReference>
<dbReference type="SUPFAM" id="SSF52129">
    <property type="entry name" value="Caspase-like"/>
    <property type="match status" value="1"/>
</dbReference>
<dbReference type="RefSeq" id="WP_347924434.1">
    <property type="nucleotide sequence ID" value="NZ_CP157199.1"/>
</dbReference>
<name>A0AAU7BUC3_9FLAO</name>
<evidence type="ECO:0000256" key="1">
    <source>
        <dbReference type="ARBA" id="ARBA00022729"/>
    </source>
</evidence>
<gene>
    <name evidence="3" type="primary">porU</name>
    <name evidence="3" type="ORF">ABGB03_02090</name>
</gene>
<feature type="domain" description="Gingipain" evidence="2">
    <location>
        <begin position="537"/>
        <end position="908"/>
    </location>
</feature>
<evidence type="ECO:0000313" key="3">
    <source>
        <dbReference type="EMBL" id="XBG61704.1"/>
    </source>
</evidence>
<dbReference type="Gene3D" id="3.40.50.1460">
    <property type="match status" value="1"/>
</dbReference>
<proteinExistence type="predicted"/>